<dbReference type="PROSITE" id="PS00216">
    <property type="entry name" value="SUGAR_TRANSPORT_1"/>
    <property type="match status" value="1"/>
</dbReference>
<keyword evidence="3 9" id="KW-0813">Transport</keyword>
<evidence type="ECO:0000259" key="11">
    <source>
        <dbReference type="PROSITE" id="PS50850"/>
    </source>
</evidence>
<protein>
    <recommendedName>
        <fullName evidence="11">Major facilitator superfamily (MFS) profile domain-containing protein</fullName>
    </recommendedName>
</protein>
<keyword evidence="6" id="KW-0769">Symport</keyword>
<dbReference type="InterPro" id="IPR044778">
    <property type="entry name" value="MFS_STP/MST-like_plant"/>
</dbReference>
<dbReference type="EMBL" id="CM027685">
    <property type="protein sequence ID" value="KAG0526067.1"/>
    <property type="molecule type" value="Genomic_DNA"/>
</dbReference>
<dbReference type="KEGG" id="sbi:8057454"/>
<evidence type="ECO:0000256" key="3">
    <source>
        <dbReference type="ARBA" id="ARBA00022448"/>
    </source>
</evidence>
<evidence type="ECO:0000313" key="12">
    <source>
        <dbReference type="EMBL" id="KAG0526067.1"/>
    </source>
</evidence>
<dbReference type="Gene3D" id="1.20.1250.20">
    <property type="entry name" value="MFS general substrate transporter like domains"/>
    <property type="match status" value="1"/>
</dbReference>
<evidence type="ECO:0000313" key="13">
    <source>
        <dbReference type="Proteomes" id="UP000807115"/>
    </source>
</evidence>
<feature type="transmembrane region" description="Helical" evidence="10">
    <location>
        <begin position="281"/>
        <end position="307"/>
    </location>
</feature>
<comment type="subcellular location">
    <subcellularLocation>
        <location evidence="1">Membrane</location>
        <topology evidence="1">Multi-pass membrane protein</topology>
    </subcellularLocation>
</comment>
<feature type="transmembrane region" description="Helical" evidence="10">
    <location>
        <begin position="134"/>
        <end position="155"/>
    </location>
</feature>
<comment type="caution">
    <text evidence="12">The sequence shown here is derived from an EMBL/GenBank/DDBJ whole genome shotgun (WGS) entry which is preliminary data.</text>
</comment>
<evidence type="ECO:0000256" key="8">
    <source>
        <dbReference type="ARBA" id="ARBA00023136"/>
    </source>
</evidence>
<dbReference type="InterPro" id="IPR005828">
    <property type="entry name" value="MFS_sugar_transport-like"/>
</dbReference>
<comment type="similarity">
    <text evidence="2 9">Belongs to the major facilitator superfamily. Sugar transporter (TC 2.A.1.1) family.</text>
</comment>
<feature type="transmembrane region" description="Helical" evidence="10">
    <location>
        <begin position="319"/>
        <end position="340"/>
    </location>
</feature>
<dbReference type="InterPro" id="IPR020846">
    <property type="entry name" value="MFS_dom"/>
</dbReference>
<dbReference type="GO" id="GO:0016020">
    <property type="term" value="C:membrane"/>
    <property type="evidence" value="ECO:0007669"/>
    <property type="project" value="UniProtKB-SubCell"/>
</dbReference>
<feature type="transmembrane region" description="Helical" evidence="10">
    <location>
        <begin position="195"/>
        <end position="218"/>
    </location>
</feature>
<dbReference type="PROSITE" id="PS50850">
    <property type="entry name" value="MFS"/>
    <property type="match status" value="1"/>
</dbReference>
<dbReference type="InterPro" id="IPR003663">
    <property type="entry name" value="Sugar/inositol_transpt"/>
</dbReference>
<dbReference type="OrthoDB" id="5296287at2759"/>
<dbReference type="Proteomes" id="UP000807115">
    <property type="component" value="Chromosome 6"/>
</dbReference>
<reference evidence="12" key="1">
    <citation type="journal article" date="2019" name="BMC Genomics">
        <title>A new reference genome for Sorghum bicolor reveals high levels of sequence similarity between sweet and grain genotypes: implications for the genetics of sugar metabolism.</title>
        <authorList>
            <person name="Cooper E.A."/>
            <person name="Brenton Z.W."/>
            <person name="Flinn B.S."/>
            <person name="Jenkins J."/>
            <person name="Shu S."/>
            <person name="Flowers D."/>
            <person name="Luo F."/>
            <person name="Wang Y."/>
            <person name="Xia P."/>
            <person name="Barry K."/>
            <person name="Daum C."/>
            <person name="Lipzen A."/>
            <person name="Yoshinaga Y."/>
            <person name="Schmutz J."/>
            <person name="Saski C."/>
            <person name="Vermerris W."/>
            <person name="Kresovich S."/>
        </authorList>
    </citation>
    <scope>NUCLEOTIDE SEQUENCE</scope>
</reference>
<sequence>MAGGGSSVGVPDYGGGVTFSVVVTSLMAASCGIIFGYDSGVSGGVTQMDSFLSKFFPDVIDGRKSAKVDAYCKYDNQWLTAFTSSLWIAGALSSLVASRVTRRVGRQAIMLIGGVLFLAGSVINAAAVNIAMLIVGRMLLGFGLGFTLQAAPVYLSETAPARWRGAFTSAYNAFVVVGILSATVTNYFTNRIPGWGWRVSLGLAAVPGAAVVLGAFFVSDTPISLVMRGQHEKARAALQRVRGGDADVDAEFKDIVRAVDVARQNDDGAFRRLFSKEYRHYLAIGVAIPVFYEFTGMIVISIFLPVLFRTVGFSSQRAILGSVINSMTNLASTLLSSVVMDRVGRRFLFVVGGLGMMLCEVAISWIMADHLGKHGGVTTAMPRSYATGVLVLICMCTFSFGLSWAPLRWVVPSEIYPVEVRSAGQALSISITLCISFVELQVFIALLCAMKYAVFVLYAAWLLAMTVFVVMFLPETKGVPLEAMQSVWARHWYWRRFVKVDARQHNEVNCL</sequence>
<dbReference type="GO" id="GO:0015293">
    <property type="term" value="F:symporter activity"/>
    <property type="evidence" value="ECO:0007669"/>
    <property type="project" value="UniProtKB-KW"/>
</dbReference>
<feature type="transmembrane region" description="Helical" evidence="10">
    <location>
        <begin position="452"/>
        <end position="473"/>
    </location>
</feature>
<feature type="transmembrane region" description="Helical" evidence="10">
    <location>
        <begin position="109"/>
        <end position="128"/>
    </location>
</feature>
<evidence type="ECO:0000256" key="4">
    <source>
        <dbReference type="ARBA" id="ARBA00022597"/>
    </source>
</evidence>
<dbReference type="InterPro" id="IPR045262">
    <property type="entry name" value="STP/PLT_plant"/>
</dbReference>
<evidence type="ECO:0000256" key="6">
    <source>
        <dbReference type="ARBA" id="ARBA00022847"/>
    </source>
</evidence>
<dbReference type="PROSITE" id="PS00217">
    <property type="entry name" value="SUGAR_TRANSPORT_2"/>
    <property type="match status" value="1"/>
</dbReference>
<dbReference type="PRINTS" id="PR00171">
    <property type="entry name" value="SUGRTRNSPORT"/>
</dbReference>
<name>A0A921QQH8_SORBI</name>
<evidence type="ECO:0000256" key="7">
    <source>
        <dbReference type="ARBA" id="ARBA00022989"/>
    </source>
</evidence>
<dbReference type="PANTHER" id="PTHR23500">
    <property type="entry name" value="SOLUTE CARRIER FAMILY 2, FACILITATED GLUCOSE TRANSPORTER"/>
    <property type="match status" value="1"/>
</dbReference>
<dbReference type="PANTHER" id="PTHR23500:SF537">
    <property type="entry name" value="MAJOR FACILITATOR SUPERFAMILY (MFS) PROFILE DOMAIN-CONTAINING PROTEIN"/>
    <property type="match status" value="1"/>
</dbReference>
<dbReference type="AlphaFoldDB" id="A0A921QQH8"/>
<dbReference type="NCBIfam" id="TIGR00879">
    <property type="entry name" value="SP"/>
    <property type="match status" value="1"/>
</dbReference>
<keyword evidence="8 10" id="KW-0472">Membrane</keyword>
<evidence type="ECO:0000256" key="9">
    <source>
        <dbReference type="RuleBase" id="RU003346"/>
    </source>
</evidence>
<keyword evidence="4" id="KW-0762">Sugar transport</keyword>
<keyword evidence="5 10" id="KW-0812">Transmembrane</keyword>
<gene>
    <name evidence="12" type="ORF">BDA96_06G113100</name>
</gene>
<dbReference type="GO" id="GO:0015145">
    <property type="term" value="F:monosaccharide transmembrane transporter activity"/>
    <property type="evidence" value="ECO:0007669"/>
    <property type="project" value="InterPro"/>
</dbReference>
<organism evidence="12 13">
    <name type="scientific">Sorghum bicolor</name>
    <name type="common">Sorghum</name>
    <name type="synonym">Sorghum vulgare</name>
    <dbReference type="NCBI Taxonomy" id="4558"/>
    <lineage>
        <taxon>Eukaryota</taxon>
        <taxon>Viridiplantae</taxon>
        <taxon>Streptophyta</taxon>
        <taxon>Embryophyta</taxon>
        <taxon>Tracheophyta</taxon>
        <taxon>Spermatophyta</taxon>
        <taxon>Magnoliopsida</taxon>
        <taxon>Liliopsida</taxon>
        <taxon>Poales</taxon>
        <taxon>Poaceae</taxon>
        <taxon>PACMAD clade</taxon>
        <taxon>Panicoideae</taxon>
        <taxon>Andropogonodae</taxon>
        <taxon>Andropogoneae</taxon>
        <taxon>Sorghinae</taxon>
        <taxon>Sorghum</taxon>
    </lineage>
</organism>
<dbReference type="CDD" id="cd17361">
    <property type="entry name" value="MFS_STP"/>
    <property type="match status" value="1"/>
</dbReference>
<dbReference type="OMA" id="MFCIFNW"/>
<dbReference type="FunFam" id="1.20.1250.20:FF:000002">
    <property type="entry name" value="Sugar transport protein 13"/>
    <property type="match status" value="1"/>
</dbReference>
<accession>A0A921QQH8</accession>
<dbReference type="Gramene" id="EES10919">
    <property type="protein sequence ID" value="EES10919"/>
    <property type="gene ID" value="SORBI_3006G102300"/>
</dbReference>
<reference evidence="12" key="2">
    <citation type="submission" date="2020-10" db="EMBL/GenBank/DDBJ databases">
        <authorList>
            <person name="Cooper E.A."/>
            <person name="Brenton Z.W."/>
            <person name="Flinn B.S."/>
            <person name="Jenkins J."/>
            <person name="Shu S."/>
            <person name="Flowers D."/>
            <person name="Luo F."/>
            <person name="Wang Y."/>
            <person name="Xia P."/>
            <person name="Barry K."/>
            <person name="Daum C."/>
            <person name="Lipzen A."/>
            <person name="Yoshinaga Y."/>
            <person name="Schmutz J."/>
            <person name="Saski C."/>
            <person name="Vermerris W."/>
            <person name="Kresovich S."/>
        </authorList>
    </citation>
    <scope>NUCLEOTIDE SEQUENCE</scope>
</reference>
<evidence type="ECO:0000256" key="10">
    <source>
        <dbReference type="SAM" id="Phobius"/>
    </source>
</evidence>
<feature type="transmembrane region" description="Helical" evidence="10">
    <location>
        <begin position="347"/>
        <end position="368"/>
    </location>
</feature>
<feature type="transmembrane region" description="Helical" evidence="10">
    <location>
        <begin position="423"/>
        <end position="446"/>
    </location>
</feature>
<keyword evidence="7 10" id="KW-1133">Transmembrane helix</keyword>
<feature type="transmembrane region" description="Helical" evidence="10">
    <location>
        <begin position="388"/>
        <end position="411"/>
    </location>
</feature>
<dbReference type="InterPro" id="IPR036259">
    <property type="entry name" value="MFS_trans_sf"/>
</dbReference>
<proteinExistence type="inferred from homology"/>
<feature type="transmembrane region" description="Helical" evidence="10">
    <location>
        <begin position="167"/>
        <end position="189"/>
    </location>
</feature>
<evidence type="ECO:0000256" key="5">
    <source>
        <dbReference type="ARBA" id="ARBA00022692"/>
    </source>
</evidence>
<feature type="domain" description="Major facilitator superfamily (MFS) profile" evidence="11">
    <location>
        <begin position="24"/>
        <end position="477"/>
    </location>
</feature>
<dbReference type="InterPro" id="IPR005829">
    <property type="entry name" value="Sugar_transporter_CS"/>
</dbReference>
<dbReference type="SUPFAM" id="SSF103473">
    <property type="entry name" value="MFS general substrate transporter"/>
    <property type="match status" value="1"/>
</dbReference>
<dbReference type="Pfam" id="PF00083">
    <property type="entry name" value="Sugar_tr"/>
    <property type="match status" value="1"/>
</dbReference>
<evidence type="ECO:0000256" key="1">
    <source>
        <dbReference type="ARBA" id="ARBA00004141"/>
    </source>
</evidence>
<evidence type="ECO:0000256" key="2">
    <source>
        <dbReference type="ARBA" id="ARBA00010992"/>
    </source>
</evidence>